<dbReference type="InterPro" id="IPR036819">
    <property type="entry name" value="Subtilisin_inhibitor-like_sf"/>
</dbReference>
<keyword evidence="6 8" id="KW-0722">Serine protease inhibitor</keyword>
<keyword evidence="9" id="KW-0732">Signal</keyword>
<dbReference type="Gene3D" id="3.30.350.10">
    <property type="entry name" value="Subtilisin inhibitor-like"/>
    <property type="match status" value="1"/>
</dbReference>
<comment type="caution">
    <text evidence="11">The sequence shown here is derived from an EMBL/GenBank/DDBJ whole genome shotgun (WGS) entry which is preliminary data.</text>
</comment>
<dbReference type="InterPro" id="IPR023549">
    <property type="entry name" value="Subtilisin_inhibitor"/>
</dbReference>
<dbReference type="Pfam" id="PF00720">
    <property type="entry name" value="SSI"/>
    <property type="match status" value="1"/>
</dbReference>
<keyword evidence="5 8" id="KW-0646">Protease inhibitor</keyword>
<evidence type="ECO:0000256" key="3">
    <source>
        <dbReference type="ARBA" id="ARBA00011738"/>
    </source>
</evidence>
<evidence type="ECO:0000313" key="11">
    <source>
        <dbReference type="EMBL" id="MDF3300236.1"/>
    </source>
</evidence>
<gene>
    <name evidence="11" type="ORF">P3H78_16750</name>
</gene>
<evidence type="ECO:0000256" key="2">
    <source>
        <dbReference type="ARBA" id="ARBA00010472"/>
    </source>
</evidence>
<evidence type="ECO:0000256" key="8">
    <source>
        <dbReference type="RuleBase" id="RU003471"/>
    </source>
</evidence>
<evidence type="ECO:0000256" key="7">
    <source>
        <dbReference type="ARBA" id="ARBA00023157"/>
    </source>
</evidence>
<proteinExistence type="inferred from homology"/>
<keyword evidence="4" id="KW-0964">Secreted</keyword>
<name>A0ABT6A6G8_9ACTN</name>
<evidence type="ECO:0000256" key="6">
    <source>
        <dbReference type="ARBA" id="ARBA00022900"/>
    </source>
</evidence>
<reference evidence="11 12" key="1">
    <citation type="submission" date="2023-03" db="EMBL/GenBank/DDBJ databases">
        <title>Draft genome sequence of Streptomyces sp. K1PA1 isolated from peat swamp forest in Thailand.</title>
        <authorList>
            <person name="Klaysubun C."/>
            <person name="Duangmal K."/>
        </authorList>
    </citation>
    <scope>NUCLEOTIDE SEQUENCE [LARGE SCALE GENOMIC DNA]</scope>
    <source>
        <strain evidence="11 12">K1PA1</strain>
    </source>
</reference>
<evidence type="ECO:0000259" key="10">
    <source>
        <dbReference type="Pfam" id="PF00720"/>
    </source>
</evidence>
<dbReference type="SUPFAM" id="SSF55399">
    <property type="entry name" value="Subtilisin inhibitor"/>
    <property type="match status" value="1"/>
</dbReference>
<comment type="subcellular location">
    <subcellularLocation>
        <location evidence="1">Secreted</location>
    </subcellularLocation>
</comment>
<evidence type="ECO:0000313" key="12">
    <source>
        <dbReference type="Proteomes" id="UP001221150"/>
    </source>
</evidence>
<feature type="domain" description="Subtilisin inhibitor" evidence="10">
    <location>
        <begin position="42"/>
        <end position="129"/>
    </location>
</feature>
<comment type="subunit">
    <text evidence="3">Homodimer.</text>
</comment>
<evidence type="ECO:0000256" key="9">
    <source>
        <dbReference type="SAM" id="SignalP"/>
    </source>
</evidence>
<organism evidence="11 12">
    <name type="scientific">Streptomyces tropicalis</name>
    <dbReference type="NCBI Taxonomy" id="3034234"/>
    <lineage>
        <taxon>Bacteria</taxon>
        <taxon>Bacillati</taxon>
        <taxon>Actinomycetota</taxon>
        <taxon>Actinomycetes</taxon>
        <taxon>Kitasatosporales</taxon>
        <taxon>Streptomycetaceae</taxon>
        <taxon>Streptomyces</taxon>
    </lineage>
</organism>
<dbReference type="InterPro" id="IPR000691">
    <property type="entry name" value="Prot_inh_I16_SSI"/>
</dbReference>
<dbReference type="Proteomes" id="UP001221150">
    <property type="component" value="Unassembled WGS sequence"/>
</dbReference>
<dbReference type="RefSeq" id="WP_276109788.1">
    <property type="nucleotide sequence ID" value="NZ_JARJBB010000007.1"/>
</dbReference>
<evidence type="ECO:0000256" key="4">
    <source>
        <dbReference type="ARBA" id="ARBA00022525"/>
    </source>
</evidence>
<comment type="similarity">
    <text evidence="2 8">Belongs to the protease inhibitor I16 (SSI) family.</text>
</comment>
<dbReference type="PRINTS" id="PR00294">
    <property type="entry name" value="SSBTLNINHBTR"/>
</dbReference>
<sequence length="142" mass="14551">MPRKALRSAVLALAAAATTALLSAPVHASGRPAAEPSPAPYAPSAVVLAVNRAASAPARAVTLTCAYAPGGTHPQPAAACDALQQAQGRLAALTPVSGPRCSFLLRPVTVTLQGVWRGVHVDEERTFANECVMRSYGPLLAF</sequence>
<feature type="chain" id="PRO_5045328812" evidence="9">
    <location>
        <begin position="29"/>
        <end position="142"/>
    </location>
</feature>
<keyword evidence="7" id="KW-1015">Disulfide bond</keyword>
<evidence type="ECO:0000256" key="1">
    <source>
        <dbReference type="ARBA" id="ARBA00004613"/>
    </source>
</evidence>
<accession>A0ABT6A6G8</accession>
<evidence type="ECO:0000256" key="5">
    <source>
        <dbReference type="ARBA" id="ARBA00022690"/>
    </source>
</evidence>
<protein>
    <submittedName>
        <fullName evidence="11">SSI family serine proteinase inhibitor</fullName>
    </submittedName>
</protein>
<feature type="signal peptide" evidence="9">
    <location>
        <begin position="1"/>
        <end position="28"/>
    </location>
</feature>
<dbReference type="EMBL" id="JARJBB010000007">
    <property type="protein sequence ID" value="MDF3300236.1"/>
    <property type="molecule type" value="Genomic_DNA"/>
</dbReference>
<keyword evidence="12" id="KW-1185">Reference proteome</keyword>